<dbReference type="InterPro" id="IPR029526">
    <property type="entry name" value="PGBD"/>
</dbReference>
<dbReference type="InterPro" id="IPR052638">
    <property type="entry name" value="PiggyBac_TE-derived"/>
</dbReference>
<evidence type="ECO:0000313" key="2">
    <source>
        <dbReference type="EMBL" id="KRY78583.1"/>
    </source>
</evidence>
<evidence type="ECO:0000259" key="1">
    <source>
        <dbReference type="Pfam" id="PF13843"/>
    </source>
</evidence>
<dbReference type="PANTHER" id="PTHR47055">
    <property type="entry name" value="DDE_TNP_1_7 DOMAIN-CONTAINING PROTEIN"/>
    <property type="match status" value="1"/>
</dbReference>
<dbReference type="GO" id="GO:0043565">
    <property type="term" value="F:sequence-specific DNA binding"/>
    <property type="evidence" value="ECO:0007669"/>
    <property type="project" value="TreeGrafter"/>
</dbReference>
<feature type="domain" description="PiggyBac transposable element-derived protein" evidence="1">
    <location>
        <begin position="99"/>
        <end position="177"/>
    </location>
</feature>
<reference evidence="2 3" key="1">
    <citation type="submission" date="2015-01" db="EMBL/GenBank/DDBJ databases">
        <title>Evolution of Trichinella species and genotypes.</title>
        <authorList>
            <person name="Korhonen P.K."/>
            <person name="Edoardo P."/>
            <person name="Giuseppe L.R."/>
            <person name="Gasser R.B."/>
        </authorList>
    </citation>
    <scope>NUCLEOTIDE SEQUENCE [LARGE SCALE GENOMIC DNA]</scope>
    <source>
        <strain evidence="2">ISS13</strain>
    </source>
</reference>
<sequence>MMASFCSRFFTLESAIDYLETLPPEDQMNVEISQLPPSCEDGNLTDEEQIEENDLDEVMPSDVCGELDVTVHSDRVGNEDDFIPVLPLPTLAPELIPLSPVELFYKIMPKEEMAHFAEMTKRYALQKGLTLSVEEEDIEQFFGLILLSGYNCVPSENMFWSTAADLAVPIAPATMSRKIS</sequence>
<protein>
    <submittedName>
        <fullName evidence="2">PiggyBac transposable element-derived protein 2</fullName>
    </submittedName>
</protein>
<gene>
    <name evidence="2" type="primary">PGBD2</name>
    <name evidence="2" type="ORF">T4A_2423</name>
</gene>
<dbReference type="AlphaFoldDB" id="A0A0V1EXV5"/>
<comment type="caution">
    <text evidence="2">The sequence shown here is derived from an EMBL/GenBank/DDBJ whole genome shotgun (WGS) entry which is preliminary data.</text>
</comment>
<accession>A0A0V1EXV5</accession>
<proteinExistence type="predicted"/>
<evidence type="ECO:0000313" key="3">
    <source>
        <dbReference type="Proteomes" id="UP000054632"/>
    </source>
</evidence>
<dbReference type="EMBL" id="JYDR01000003">
    <property type="protein sequence ID" value="KRY78583.1"/>
    <property type="molecule type" value="Genomic_DNA"/>
</dbReference>
<dbReference type="Pfam" id="PF13843">
    <property type="entry name" value="DDE_Tnp_1_7"/>
    <property type="match status" value="1"/>
</dbReference>
<dbReference type="Proteomes" id="UP000054632">
    <property type="component" value="Unassembled WGS sequence"/>
</dbReference>
<organism evidence="2 3">
    <name type="scientific">Trichinella pseudospiralis</name>
    <name type="common">Parasitic roundworm</name>
    <dbReference type="NCBI Taxonomy" id="6337"/>
    <lineage>
        <taxon>Eukaryota</taxon>
        <taxon>Metazoa</taxon>
        <taxon>Ecdysozoa</taxon>
        <taxon>Nematoda</taxon>
        <taxon>Enoplea</taxon>
        <taxon>Dorylaimia</taxon>
        <taxon>Trichinellida</taxon>
        <taxon>Trichinellidae</taxon>
        <taxon>Trichinella</taxon>
    </lineage>
</organism>
<dbReference type="PANTHER" id="PTHR47055:SF3">
    <property type="entry name" value="PHORBOL-ESTER_DAG-TYPE DOMAIN-CONTAINING PROTEIN"/>
    <property type="match status" value="1"/>
</dbReference>
<name>A0A0V1EXV5_TRIPS</name>